<sequence length="884" mass="100116">MSTEASHSSVTPQVILALDPHDAFASSQAVLWAQQRLVETLQKHGISAAQLERPVEPCGAAVQIVICAASSMLASSALNAAGLSVPEAAESFVIAAAGNRLVLTASDERGMVYAVLELADRVQHGSDIIAELLATTSFADQPANQIRSVTRTFSCEPEDKDWYYDKGFWDEYLTELISQRFNRFSLALGMGYDYGHDLNVRDNYFCFSYPFLFHVPGYEVKVTELPEEERQRNYDMLQYIAAESKRRGLHFQLGLWNHAYAYTESPNMNYNIEGIDASNHTAYCRDAVAFLLKEFPLIDGLTFRMHYEGGIPEPNHKFWSVVLGGTSNIGRTVEIDMHAKGLNDELMKAALATGQPIYISPKYWAEHMGPPYHQAAIREQEYAPTQNKTMSMQSITAHSRRFTRYGYADYLQDDREIGIIFRIWPGTQKLLLWGDPAIAAGYGRYSHFSNTQGVDWCEPMTFKGRKSSGSVGGREPYLDESLQLPNRDWFKHRYAYRLWGRLLYNPDAESASWQRYLRTEFGNAASAYEQALAHASRILPYFTAAHLPSAANAVYWAEMSTNMPIVKAAPTPFDFDTPEPGTFGAVSPLDTALFYRIDDFADDIVQGFRQGKYSPIEVAERLEQFAGNAERYLNEAIEAVDDKETTAFRQFSIDVTMLIDMGRFYADKLRAGLAYALYERTSDTSLLDQAVELYRSAIGQWRHVVEVSKDVYKEDIAFGFTRVIRGHWADRLPAIEEDFRLLQQVAREARKEANVRPVLTEKRDAASKFLQTNSANRQLAFSHDTPARMVKGQALDLRISVPDTLQGLTVRLHYRHADQSKRYVIVEMTEDNYVFSANVPGDYTDSPFDLCYFFELRDNEGDAWNVPGLNEQVSNQPYYTISVK</sequence>
<proteinExistence type="predicted"/>
<dbReference type="OrthoDB" id="99887at2"/>
<dbReference type="InterPro" id="IPR029018">
    <property type="entry name" value="Hex-like_dom2"/>
</dbReference>
<organism evidence="2 3">
    <name type="scientific">Paenibacillus cremeus</name>
    <dbReference type="NCBI Taxonomy" id="2163881"/>
    <lineage>
        <taxon>Bacteria</taxon>
        <taxon>Bacillati</taxon>
        <taxon>Bacillota</taxon>
        <taxon>Bacilli</taxon>
        <taxon>Bacillales</taxon>
        <taxon>Paenibacillaceae</taxon>
        <taxon>Paenibacillus</taxon>
    </lineage>
</organism>
<evidence type="ECO:0000256" key="1">
    <source>
        <dbReference type="ARBA" id="ARBA00022801"/>
    </source>
</evidence>
<evidence type="ECO:0000313" key="2">
    <source>
        <dbReference type="EMBL" id="TVY07542.1"/>
    </source>
</evidence>
<dbReference type="AlphaFoldDB" id="A0A559K5Y8"/>
<dbReference type="GO" id="GO:0005975">
    <property type="term" value="P:carbohydrate metabolic process"/>
    <property type="evidence" value="ECO:0007669"/>
    <property type="project" value="UniProtKB-ARBA"/>
</dbReference>
<dbReference type="SUPFAM" id="SSF55545">
    <property type="entry name" value="beta-N-acetylhexosaminidase-like domain"/>
    <property type="match status" value="1"/>
</dbReference>
<protein>
    <submittedName>
        <fullName evidence="2">Uncharacterized protein</fullName>
    </submittedName>
</protein>
<dbReference type="GO" id="GO:0016787">
    <property type="term" value="F:hydrolase activity"/>
    <property type="evidence" value="ECO:0007669"/>
    <property type="project" value="UniProtKB-KW"/>
</dbReference>
<dbReference type="RefSeq" id="WP_144851533.1">
    <property type="nucleotide sequence ID" value="NZ_VNJI01000035.1"/>
</dbReference>
<gene>
    <name evidence="2" type="ORF">FPZ49_23305</name>
</gene>
<keyword evidence="1" id="KW-0378">Hydrolase</keyword>
<name>A0A559K5Y8_9BACL</name>
<keyword evidence="3" id="KW-1185">Reference proteome</keyword>
<accession>A0A559K5Y8</accession>
<evidence type="ECO:0000313" key="3">
    <source>
        <dbReference type="Proteomes" id="UP000317036"/>
    </source>
</evidence>
<dbReference type="Proteomes" id="UP000317036">
    <property type="component" value="Unassembled WGS sequence"/>
</dbReference>
<comment type="caution">
    <text evidence="2">The sequence shown here is derived from an EMBL/GenBank/DDBJ whole genome shotgun (WGS) entry which is preliminary data.</text>
</comment>
<dbReference type="EMBL" id="VNJI01000035">
    <property type="protein sequence ID" value="TVY07542.1"/>
    <property type="molecule type" value="Genomic_DNA"/>
</dbReference>
<reference evidence="2 3" key="1">
    <citation type="submission" date="2019-07" db="EMBL/GenBank/DDBJ databases">
        <authorList>
            <person name="Kim J."/>
        </authorList>
    </citation>
    <scope>NUCLEOTIDE SEQUENCE [LARGE SCALE GENOMIC DNA]</scope>
    <source>
        <strain evidence="2 3">JC52</strain>
    </source>
</reference>